<feature type="non-terminal residue" evidence="1">
    <location>
        <position position="1"/>
    </location>
</feature>
<protein>
    <submittedName>
        <fullName evidence="1">Uncharacterized protein</fullName>
    </submittedName>
</protein>
<proteinExistence type="predicted"/>
<dbReference type="EMBL" id="CAJOBE010063575">
    <property type="protein sequence ID" value="CAF4394060.1"/>
    <property type="molecule type" value="Genomic_DNA"/>
</dbReference>
<sequence>EINLLSDPFDENTVQASKSNSIKLVRCLDHPTKKMIIEGNAFN</sequence>
<accession>A0A820NM74</accession>
<gene>
    <name evidence="1" type="ORF">FNK824_LOCUS43728</name>
</gene>
<dbReference type="AlphaFoldDB" id="A0A820NM74"/>
<reference evidence="1" key="1">
    <citation type="submission" date="2021-02" db="EMBL/GenBank/DDBJ databases">
        <authorList>
            <person name="Nowell W R."/>
        </authorList>
    </citation>
    <scope>NUCLEOTIDE SEQUENCE</scope>
</reference>
<evidence type="ECO:0000313" key="1">
    <source>
        <dbReference type="EMBL" id="CAF4394060.1"/>
    </source>
</evidence>
<organism evidence="1 2">
    <name type="scientific">Rotaria sordida</name>
    <dbReference type="NCBI Taxonomy" id="392033"/>
    <lineage>
        <taxon>Eukaryota</taxon>
        <taxon>Metazoa</taxon>
        <taxon>Spiralia</taxon>
        <taxon>Gnathifera</taxon>
        <taxon>Rotifera</taxon>
        <taxon>Eurotatoria</taxon>
        <taxon>Bdelloidea</taxon>
        <taxon>Philodinida</taxon>
        <taxon>Philodinidae</taxon>
        <taxon>Rotaria</taxon>
    </lineage>
</organism>
<comment type="caution">
    <text evidence="1">The sequence shown here is derived from an EMBL/GenBank/DDBJ whole genome shotgun (WGS) entry which is preliminary data.</text>
</comment>
<name>A0A820NM74_9BILA</name>
<dbReference type="Proteomes" id="UP000663874">
    <property type="component" value="Unassembled WGS sequence"/>
</dbReference>
<evidence type="ECO:0000313" key="2">
    <source>
        <dbReference type="Proteomes" id="UP000663874"/>
    </source>
</evidence>